<protein>
    <recommendedName>
        <fullName evidence="1">DHHA1 domain-containing protein</fullName>
    </recommendedName>
</protein>
<dbReference type="AlphaFoldDB" id="A0A645FNN4"/>
<evidence type="ECO:0000313" key="2">
    <source>
        <dbReference type="EMBL" id="MPN16037.1"/>
    </source>
</evidence>
<proteinExistence type="predicted"/>
<dbReference type="InterPro" id="IPR003156">
    <property type="entry name" value="DHHA1_dom"/>
</dbReference>
<sequence length="119" mass="12728">MKTPIPGIVYAIAPADQFFDMATLAKAANTCLSMKAINAAFIIGNISNKETRMSCRSDGTINVQIIAEKMGGGGHFTSSAVSFEKTTPEAVAETLLSVLDKNLSEARADSKKKDNQEDR</sequence>
<reference evidence="2" key="1">
    <citation type="submission" date="2019-08" db="EMBL/GenBank/DDBJ databases">
        <authorList>
            <person name="Kucharzyk K."/>
            <person name="Murdoch R.W."/>
            <person name="Higgins S."/>
            <person name="Loffler F."/>
        </authorList>
    </citation>
    <scope>NUCLEOTIDE SEQUENCE</scope>
</reference>
<comment type="caution">
    <text evidence="2">The sequence shown here is derived from an EMBL/GenBank/DDBJ whole genome shotgun (WGS) entry which is preliminary data.</text>
</comment>
<name>A0A645FNN4_9ZZZZ</name>
<dbReference type="GO" id="GO:0003676">
    <property type="term" value="F:nucleic acid binding"/>
    <property type="evidence" value="ECO:0007669"/>
    <property type="project" value="InterPro"/>
</dbReference>
<dbReference type="PANTHER" id="PTHR47618">
    <property type="entry name" value="BIFUNCTIONAL OLIGORIBONUCLEASE AND PAP PHOSPHATASE NRNA"/>
    <property type="match status" value="1"/>
</dbReference>
<feature type="domain" description="DHHA1" evidence="1">
    <location>
        <begin position="13"/>
        <end position="103"/>
    </location>
</feature>
<accession>A0A645FNN4</accession>
<dbReference type="SUPFAM" id="SSF64182">
    <property type="entry name" value="DHH phosphoesterases"/>
    <property type="match status" value="1"/>
</dbReference>
<dbReference type="PANTHER" id="PTHR47618:SF2">
    <property type="entry name" value="CYCLIC-DI-AMP PHOSPHODIESTERASE GDPP"/>
    <property type="match status" value="1"/>
</dbReference>
<evidence type="ECO:0000259" key="1">
    <source>
        <dbReference type="Pfam" id="PF02272"/>
    </source>
</evidence>
<dbReference type="InterPro" id="IPR038763">
    <property type="entry name" value="DHH_sf"/>
</dbReference>
<dbReference type="Gene3D" id="3.10.310.30">
    <property type="match status" value="1"/>
</dbReference>
<dbReference type="EMBL" id="VSSQ01062936">
    <property type="protein sequence ID" value="MPN16037.1"/>
    <property type="molecule type" value="Genomic_DNA"/>
</dbReference>
<dbReference type="InterPro" id="IPR051319">
    <property type="entry name" value="Oligoribo/pAp-PDE_c-di-AMP_PDE"/>
</dbReference>
<gene>
    <name evidence="2" type="ORF">SDC9_163375</name>
</gene>
<organism evidence="2">
    <name type="scientific">bioreactor metagenome</name>
    <dbReference type="NCBI Taxonomy" id="1076179"/>
    <lineage>
        <taxon>unclassified sequences</taxon>
        <taxon>metagenomes</taxon>
        <taxon>ecological metagenomes</taxon>
    </lineage>
</organism>
<dbReference type="Pfam" id="PF02272">
    <property type="entry name" value="DHHA1"/>
    <property type="match status" value="1"/>
</dbReference>